<dbReference type="EMBL" id="AGEY01000207">
    <property type="protein sequence ID" value="EHL95353.1"/>
    <property type="molecule type" value="Genomic_DNA"/>
</dbReference>
<comment type="caution">
    <text evidence="3">The sequence shown here is derived from an EMBL/GenBank/DDBJ whole genome shotgun (WGS) entry which is preliminary data.</text>
</comment>
<reference evidence="3 4" key="1">
    <citation type="submission" date="2011-09" db="EMBL/GenBank/DDBJ databases">
        <authorList>
            <person name="Weinstock G."/>
            <person name="Sodergren E."/>
            <person name="Clifton S."/>
            <person name="Fulton L."/>
            <person name="Fulton B."/>
            <person name="Courtney L."/>
            <person name="Fronick C."/>
            <person name="Harrison M."/>
            <person name="Strong C."/>
            <person name="Farmer C."/>
            <person name="Delahaunty K."/>
            <person name="Markovic C."/>
            <person name="Hall O."/>
            <person name="Minx P."/>
            <person name="Tomlinson C."/>
            <person name="Mitreva M."/>
            <person name="Hou S."/>
            <person name="Chen J."/>
            <person name="Wollam A."/>
            <person name="Pepin K.H."/>
            <person name="Johnson M."/>
            <person name="Bhonagiri V."/>
            <person name="Zhang X."/>
            <person name="Suruliraj S."/>
            <person name="Warren W."/>
            <person name="Chinwalla A."/>
            <person name="Mardis E.R."/>
            <person name="Wilson R.K."/>
        </authorList>
    </citation>
    <scope>NUCLEOTIDE SEQUENCE [LARGE SCALE GENOMIC DNA]</scope>
    <source>
        <strain evidence="3 4">F0439</strain>
    </source>
</reference>
<protein>
    <recommendedName>
        <fullName evidence="2">DUF5776 domain-containing protein</fullName>
    </recommendedName>
</protein>
<evidence type="ECO:0000313" key="4">
    <source>
        <dbReference type="Proteomes" id="UP000004625"/>
    </source>
</evidence>
<dbReference type="InterPro" id="IPR044081">
    <property type="entry name" value="DUF5776"/>
</dbReference>
<dbReference type="eggNOG" id="ENOG50329JU">
    <property type="taxonomic scope" value="Bacteria"/>
</dbReference>
<evidence type="ECO:0000313" key="3">
    <source>
        <dbReference type="EMBL" id="EHL95353.1"/>
    </source>
</evidence>
<evidence type="ECO:0000259" key="2">
    <source>
        <dbReference type="Pfam" id="PF19087"/>
    </source>
</evidence>
<organism evidence="3 4">
    <name type="scientific">Lentilactobacillus parafarraginis F0439</name>
    <dbReference type="NCBI Taxonomy" id="797515"/>
    <lineage>
        <taxon>Bacteria</taxon>
        <taxon>Bacillati</taxon>
        <taxon>Bacillota</taxon>
        <taxon>Bacilli</taxon>
        <taxon>Lactobacillales</taxon>
        <taxon>Lactobacillaceae</taxon>
        <taxon>Lentilactobacillus</taxon>
    </lineage>
</organism>
<feature type="compositionally biased region" description="Low complexity" evidence="1">
    <location>
        <begin position="547"/>
        <end position="558"/>
    </location>
</feature>
<gene>
    <name evidence="3" type="ORF">HMPREF9103_03023</name>
</gene>
<dbReference type="AlphaFoldDB" id="G9ZTD8"/>
<feature type="compositionally biased region" description="Pro residues" evidence="1">
    <location>
        <begin position="534"/>
        <end position="546"/>
    </location>
</feature>
<sequence>MISNNSILFGGRINLSNQMNRMNSKRQSLAKLGVALASMTILGCSLGMVQPQVTVRAAQVGSPVAGTGQDDQPIMADQLNFGPKTDVFQNGATLSENSALDFDLQFTAPGSSQERIHKGDLFTISFGADLMNYQKLEASPLKSGETNPFKLVSQTDNKIVIVATNDLSYVQEMDLVVYGTLKSGKDLNGPHKITATYPQLGHNPINLSPVNFTVDNTDGGGGDYDSNAFSNEIFGGDGGLKIGSHTNEMVPNHYYEYSNNSNGDDKNNPTNLYFIHDEPSMMAFAQLSLPHVENRPAKFSWLIEPADSSANHKIDAKSAEVWVSPYDPNIAPYKLNGSFSVQVAGRGIVFQTADLKALTKNITAPKAGNLNIVFDVDNDITKGGKDIVPLKSHVDFSPVNDNGKAPADASATLQFVNPNQAGYTPNFTAKDMTISLDDFNHYFTQSIAGLNSATIKQDFVKAGSAGDYDDLTGVDYTYVAKDISGQKLDFQNPKAGTYEIQITAHNEDGNETTRTAKLTITASDHGGGGGNVTPPTPTPAPTPTNPDTPSSSSSSSSSDQPIGPEPDLPDFAAKKDTAVYALKKIGIYRKANFSNKYHENWYSSKPRVYRPMFVVTGYARSINGHLRYQVRDVNHLSKTHGRVGYITANWKYVRPVYYAKKHSTMTVINPRGVNAYKHVNLSGKVRNYKQGTVLHVAKFVKHNLTTRYVLSNGQYVTGNRKLVEMGKHKQVRYVKVKKTINRYQTVNLTHKNKRHIKRGTKIRVKNYDFSHANSVTNHGALRYHVAGGYITGNSKFVKAYK</sequence>
<dbReference type="Proteomes" id="UP000004625">
    <property type="component" value="Unassembled WGS sequence"/>
</dbReference>
<dbReference type="Pfam" id="PF19087">
    <property type="entry name" value="DUF5776"/>
    <property type="match status" value="2"/>
</dbReference>
<feature type="domain" description="DUF5776" evidence="2">
    <location>
        <begin position="730"/>
        <end position="797"/>
    </location>
</feature>
<dbReference type="HOGENOM" id="CLU_352250_0_0_9"/>
<proteinExistence type="predicted"/>
<name>G9ZTD8_9LACO</name>
<dbReference type="PATRIC" id="fig|797515.3.peg.2743"/>
<dbReference type="STRING" id="797515.HMPREF9103_03023"/>
<keyword evidence="4" id="KW-1185">Reference proteome</keyword>
<feature type="region of interest" description="Disordered" evidence="1">
    <location>
        <begin position="521"/>
        <end position="571"/>
    </location>
</feature>
<accession>G9ZTD8</accession>
<evidence type="ECO:0000256" key="1">
    <source>
        <dbReference type="SAM" id="MobiDB-lite"/>
    </source>
</evidence>
<feature type="domain" description="DUF5776" evidence="2">
    <location>
        <begin position="657"/>
        <end position="723"/>
    </location>
</feature>